<accession>A0ACC0GD07</accession>
<proteinExistence type="predicted"/>
<gene>
    <name evidence="1" type="ORF">LOK49_LG10G00197</name>
</gene>
<protein>
    <submittedName>
        <fullName evidence="1">Protein MOR1</fullName>
    </submittedName>
</protein>
<evidence type="ECO:0000313" key="1">
    <source>
        <dbReference type="EMBL" id="KAI7998050.1"/>
    </source>
</evidence>
<dbReference type="EMBL" id="CM045767">
    <property type="protein sequence ID" value="KAI7998050.1"/>
    <property type="molecule type" value="Genomic_DNA"/>
</dbReference>
<dbReference type="Proteomes" id="UP001060215">
    <property type="component" value="Chromosome 10"/>
</dbReference>
<keyword evidence="2" id="KW-1185">Reference proteome</keyword>
<name>A0ACC0GD07_9ERIC</name>
<comment type="caution">
    <text evidence="1">The sequence shown here is derived from an EMBL/GenBank/DDBJ whole genome shotgun (WGS) entry which is preliminary data.</text>
</comment>
<reference evidence="1 2" key="1">
    <citation type="journal article" date="2022" name="Plant J.">
        <title>Chromosome-level genome of Camellia lanceoleosa provides a valuable resource for understanding genome evolution and self-incompatibility.</title>
        <authorList>
            <person name="Gong W."/>
            <person name="Xiao S."/>
            <person name="Wang L."/>
            <person name="Liao Z."/>
            <person name="Chang Y."/>
            <person name="Mo W."/>
            <person name="Hu G."/>
            <person name="Li W."/>
            <person name="Zhao G."/>
            <person name="Zhu H."/>
            <person name="Hu X."/>
            <person name="Ji K."/>
            <person name="Xiang X."/>
            <person name="Song Q."/>
            <person name="Yuan D."/>
            <person name="Jin S."/>
            <person name="Zhang L."/>
        </authorList>
    </citation>
    <scope>NUCLEOTIDE SEQUENCE [LARGE SCALE GENOMIC DNA]</scope>
    <source>
        <strain evidence="1">SQ_2022a</strain>
    </source>
</reference>
<sequence length="331" mass="36863">MSLSLSFFSIGINFLPSYERRSIENDDIDRLLLVHSDLSSLIHQVGEPLEKAALKGIEWSYKSDEKAMPKKGGGNAVQIVQRHHFASHLKWMAVVVRVQENFLLLCRQLVCSVCEGNLAPVLLHWNDLSALSALLEVGSWSGSTVAPLECMLQIVVTAPMSTINAIAVEAYKKYILVSLIHLGQVQQQVPYITTTLMDVKLGMEGRKDLFDWLSRQLSGLSNFPDAVNLLKPTAFAMDKSADVRKAAEVCIGEIFRVCGLDALFLLFNHILMTLYSNDGGGTFGWAFMASSKVVKVNFHNPGFKRTLLVDPYWMPLLSKSFPLSLILERMS</sequence>
<evidence type="ECO:0000313" key="2">
    <source>
        <dbReference type="Proteomes" id="UP001060215"/>
    </source>
</evidence>
<organism evidence="1 2">
    <name type="scientific">Camellia lanceoleosa</name>
    <dbReference type="NCBI Taxonomy" id="1840588"/>
    <lineage>
        <taxon>Eukaryota</taxon>
        <taxon>Viridiplantae</taxon>
        <taxon>Streptophyta</taxon>
        <taxon>Embryophyta</taxon>
        <taxon>Tracheophyta</taxon>
        <taxon>Spermatophyta</taxon>
        <taxon>Magnoliopsida</taxon>
        <taxon>eudicotyledons</taxon>
        <taxon>Gunneridae</taxon>
        <taxon>Pentapetalae</taxon>
        <taxon>asterids</taxon>
        <taxon>Ericales</taxon>
        <taxon>Theaceae</taxon>
        <taxon>Camellia</taxon>
    </lineage>
</organism>